<dbReference type="Pfam" id="PF04027">
    <property type="entry name" value="DUF371"/>
    <property type="match status" value="1"/>
</dbReference>
<gene>
    <name evidence="1" type="ORF">Desfe_1182</name>
</gene>
<dbReference type="Gene3D" id="2.60.120.630">
    <property type="entry name" value="mth639 domain like"/>
    <property type="match status" value="1"/>
</dbReference>
<dbReference type="InterPro" id="IPR023131">
    <property type="entry name" value="Mth639-like_dom_sf"/>
</dbReference>
<dbReference type="PANTHER" id="PTHR40696">
    <property type="entry name" value="DUF371 FAMILY PROTEIN"/>
    <property type="match status" value="1"/>
</dbReference>
<sequence>MVEAEIVYARGHPRIKATHATTLEISREEYLTERGDCIIGIGADRSPKDFSRVFKEALRRDDSILLAVIRVGGLVDIVLAQGSSGLIVDSPVKLIIRRSSFIEPATIGIKANKAARDIDRRIIQMLRDPGTVLELRLYVLGLDEVESIYAGSRGILQD</sequence>
<keyword evidence="2" id="KW-1185">Reference proteome</keyword>
<dbReference type="RefSeq" id="WP_014767948.1">
    <property type="nucleotide sequence ID" value="NC_018001.1"/>
</dbReference>
<reference evidence="1 2" key="1">
    <citation type="journal article" date="2012" name="J. Bacteriol.">
        <title>Complete Genome Sequence of Desulfurococcus fermentans, a Hyperthermophilic Cellulolytic Crenarchaeon Isolated from a Freshwater Hot Spring in Kamchatka, Russia.</title>
        <authorList>
            <person name="Susanti D."/>
            <person name="Johnson E.F."/>
            <person name="Rodriguez J.R."/>
            <person name="Anderson I."/>
            <person name="Perevalova A.A."/>
            <person name="Kyrpides N."/>
            <person name="Lucas S."/>
            <person name="Han J."/>
            <person name="Lapidus A."/>
            <person name="Cheng J.F."/>
            <person name="Goodwin L."/>
            <person name="Pitluck S."/>
            <person name="Mavrommatis K."/>
            <person name="Peters L."/>
            <person name="Land M.L."/>
            <person name="Hauser L."/>
            <person name="Gopalan V."/>
            <person name="Chan P.P."/>
            <person name="Lowe T.M."/>
            <person name="Atomi H."/>
            <person name="Bonch-Osmolovskaya E.A."/>
            <person name="Woyke T."/>
            <person name="Mukhopadhyay B."/>
        </authorList>
    </citation>
    <scope>NUCLEOTIDE SEQUENCE [LARGE SCALE GENOMIC DNA]</scope>
    <source>
        <strain evidence="1 2">DSM 16532</strain>
    </source>
</reference>
<dbReference type="KEGG" id="dfd:Desfe_1182"/>
<dbReference type="HOGENOM" id="CLU_135994_0_0_2"/>
<evidence type="ECO:0000313" key="1">
    <source>
        <dbReference type="EMBL" id="AFL67052.1"/>
    </source>
</evidence>
<dbReference type="PANTHER" id="PTHR40696:SF1">
    <property type="entry name" value="DUF371 DOMAIN-CONTAINING PROTEIN"/>
    <property type="match status" value="1"/>
</dbReference>
<name>I3XSX8_DESAM</name>
<accession>I3XSX8</accession>
<dbReference type="GeneID" id="13061572"/>
<dbReference type="OrthoDB" id="9265at2157"/>
<protein>
    <recommendedName>
        <fullName evidence="3">DUF371 domain-containing protein</fullName>
    </recommendedName>
</protein>
<dbReference type="Proteomes" id="UP000006175">
    <property type="component" value="Chromosome"/>
</dbReference>
<dbReference type="InterPro" id="IPR007171">
    <property type="entry name" value="DUF371"/>
</dbReference>
<dbReference type="eggNOG" id="arCOG04171">
    <property type="taxonomic scope" value="Archaea"/>
</dbReference>
<evidence type="ECO:0008006" key="3">
    <source>
        <dbReference type="Google" id="ProtNLM"/>
    </source>
</evidence>
<evidence type="ECO:0000313" key="2">
    <source>
        <dbReference type="Proteomes" id="UP000006175"/>
    </source>
</evidence>
<dbReference type="EMBL" id="CP003321">
    <property type="protein sequence ID" value="AFL67052.1"/>
    <property type="molecule type" value="Genomic_DNA"/>
</dbReference>
<proteinExistence type="predicted"/>
<dbReference type="AlphaFoldDB" id="I3XSX8"/>
<organism evidence="1 2">
    <name type="scientific">Desulfurococcus amylolyticus DSM 16532</name>
    <dbReference type="NCBI Taxonomy" id="768672"/>
    <lineage>
        <taxon>Archaea</taxon>
        <taxon>Thermoproteota</taxon>
        <taxon>Thermoprotei</taxon>
        <taxon>Desulfurococcales</taxon>
        <taxon>Desulfurococcaceae</taxon>
        <taxon>Desulfurococcus</taxon>
    </lineage>
</organism>